<accession>A0A9Q1EJN8</accession>
<evidence type="ECO:0000313" key="3">
    <source>
        <dbReference type="Proteomes" id="UP001152622"/>
    </source>
</evidence>
<gene>
    <name evidence="2" type="ORF">SKAU_G00346650</name>
</gene>
<feature type="signal peptide" evidence="1">
    <location>
        <begin position="1"/>
        <end position="21"/>
    </location>
</feature>
<dbReference type="AlphaFoldDB" id="A0A9Q1EJN8"/>
<name>A0A9Q1EJN8_SYNKA</name>
<feature type="chain" id="PRO_5040121644" description="Secreted protein" evidence="1">
    <location>
        <begin position="22"/>
        <end position="87"/>
    </location>
</feature>
<evidence type="ECO:0000256" key="1">
    <source>
        <dbReference type="SAM" id="SignalP"/>
    </source>
</evidence>
<dbReference type="EMBL" id="JAINUF010000016">
    <property type="protein sequence ID" value="KAJ8340032.1"/>
    <property type="molecule type" value="Genomic_DNA"/>
</dbReference>
<evidence type="ECO:0000313" key="2">
    <source>
        <dbReference type="EMBL" id="KAJ8340032.1"/>
    </source>
</evidence>
<organism evidence="2 3">
    <name type="scientific">Synaphobranchus kaupii</name>
    <name type="common">Kaup's arrowtooth eel</name>
    <dbReference type="NCBI Taxonomy" id="118154"/>
    <lineage>
        <taxon>Eukaryota</taxon>
        <taxon>Metazoa</taxon>
        <taxon>Chordata</taxon>
        <taxon>Craniata</taxon>
        <taxon>Vertebrata</taxon>
        <taxon>Euteleostomi</taxon>
        <taxon>Actinopterygii</taxon>
        <taxon>Neopterygii</taxon>
        <taxon>Teleostei</taxon>
        <taxon>Anguilliformes</taxon>
        <taxon>Synaphobranchidae</taxon>
        <taxon>Synaphobranchus</taxon>
    </lineage>
</organism>
<keyword evidence="3" id="KW-1185">Reference proteome</keyword>
<evidence type="ECO:0008006" key="4">
    <source>
        <dbReference type="Google" id="ProtNLM"/>
    </source>
</evidence>
<proteinExistence type="predicted"/>
<dbReference type="Proteomes" id="UP001152622">
    <property type="component" value="Chromosome 16"/>
</dbReference>
<sequence length="87" mass="9554">MRSAFDLETSLLLVLLPRLPSMPLTMQAGVRRCTAAHAQGSSSKSESRGIPGRCSRASLYQRGIFAVLLYIFHRRSCTASDPKQLTS</sequence>
<comment type="caution">
    <text evidence="2">The sequence shown here is derived from an EMBL/GenBank/DDBJ whole genome shotgun (WGS) entry which is preliminary data.</text>
</comment>
<protein>
    <recommendedName>
        <fullName evidence="4">Secreted protein</fullName>
    </recommendedName>
</protein>
<reference evidence="2" key="1">
    <citation type="journal article" date="2023" name="Science">
        <title>Genome structures resolve the early diversification of teleost fishes.</title>
        <authorList>
            <person name="Parey E."/>
            <person name="Louis A."/>
            <person name="Montfort J."/>
            <person name="Bouchez O."/>
            <person name="Roques C."/>
            <person name="Iampietro C."/>
            <person name="Lluch J."/>
            <person name="Castinel A."/>
            <person name="Donnadieu C."/>
            <person name="Desvignes T."/>
            <person name="Floi Bucao C."/>
            <person name="Jouanno E."/>
            <person name="Wen M."/>
            <person name="Mejri S."/>
            <person name="Dirks R."/>
            <person name="Jansen H."/>
            <person name="Henkel C."/>
            <person name="Chen W.J."/>
            <person name="Zahm M."/>
            <person name="Cabau C."/>
            <person name="Klopp C."/>
            <person name="Thompson A.W."/>
            <person name="Robinson-Rechavi M."/>
            <person name="Braasch I."/>
            <person name="Lecointre G."/>
            <person name="Bobe J."/>
            <person name="Postlethwait J.H."/>
            <person name="Berthelot C."/>
            <person name="Roest Crollius H."/>
            <person name="Guiguen Y."/>
        </authorList>
    </citation>
    <scope>NUCLEOTIDE SEQUENCE</scope>
    <source>
        <strain evidence="2">WJC10195</strain>
    </source>
</reference>
<keyword evidence="1" id="KW-0732">Signal</keyword>